<reference evidence="1 2" key="1">
    <citation type="submission" date="2024-01" db="EMBL/GenBank/DDBJ databases">
        <authorList>
            <person name="Waweru B."/>
        </authorList>
    </citation>
    <scope>NUCLEOTIDE SEQUENCE [LARGE SCALE GENOMIC DNA]</scope>
</reference>
<comment type="caution">
    <text evidence="1">The sequence shown here is derived from an EMBL/GenBank/DDBJ whole genome shotgun (WGS) entry which is preliminary data.</text>
</comment>
<name>A0AAV1SKA0_9ROSI</name>
<dbReference type="PROSITE" id="PS51257">
    <property type="entry name" value="PROKAR_LIPOPROTEIN"/>
    <property type="match status" value="1"/>
</dbReference>
<gene>
    <name evidence="1" type="ORF">DCAF_LOCUS24209</name>
</gene>
<dbReference type="EMBL" id="CAWUPB010001194">
    <property type="protein sequence ID" value="CAK7352410.1"/>
    <property type="molecule type" value="Genomic_DNA"/>
</dbReference>
<accession>A0AAV1SKA0</accession>
<protein>
    <submittedName>
        <fullName evidence="1">Uncharacterized protein</fullName>
    </submittedName>
</protein>
<evidence type="ECO:0000313" key="2">
    <source>
        <dbReference type="Proteomes" id="UP001314170"/>
    </source>
</evidence>
<proteinExistence type="predicted"/>
<dbReference type="Proteomes" id="UP001314170">
    <property type="component" value="Unassembled WGS sequence"/>
</dbReference>
<evidence type="ECO:0000313" key="1">
    <source>
        <dbReference type="EMBL" id="CAK7352410.1"/>
    </source>
</evidence>
<sequence>MKDGKPDKRSSQTFTVVVSCKYAPIRYLGASFQFQKKCSSRRNDGFIELETWD</sequence>
<keyword evidence="2" id="KW-1185">Reference proteome</keyword>
<dbReference type="AlphaFoldDB" id="A0AAV1SKA0"/>
<organism evidence="1 2">
    <name type="scientific">Dovyalis caffra</name>
    <dbReference type="NCBI Taxonomy" id="77055"/>
    <lineage>
        <taxon>Eukaryota</taxon>
        <taxon>Viridiplantae</taxon>
        <taxon>Streptophyta</taxon>
        <taxon>Embryophyta</taxon>
        <taxon>Tracheophyta</taxon>
        <taxon>Spermatophyta</taxon>
        <taxon>Magnoliopsida</taxon>
        <taxon>eudicotyledons</taxon>
        <taxon>Gunneridae</taxon>
        <taxon>Pentapetalae</taxon>
        <taxon>rosids</taxon>
        <taxon>fabids</taxon>
        <taxon>Malpighiales</taxon>
        <taxon>Salicaceae</taxon>
        <taxon>Flacourtieae</taxon>
        <taxon>Dovyalis</taxon>
    </lineage>
</organism>